<dbReference type="RefSeq" id="WP_115077245.1">
    <property type="nucleotide sequence ID" value="NZ_CP022313.1"/>
</dbReference>
<proteinExistence type="predicted"/>
<feature type="compositionally biased region" description="Low complexity" evidence="1">
    <location>
        <begin position="1"/>
        <end position="11"/>
    </location>
</feature>
<evidence type="ECO:0000256" key="1">
    <source>
        <dbReference type="SAM" id="MobiDB-lite"/>
    </source>
</evidence>
<dbReference type="Proteomes" id="UP000254535">
    <property type="component" value="Chromosome"/>
</dbReference>
<dbReference type="AlphaFoldDB" id="A0A345UV35"/>
<evidence type="ECO:0000313" key="3">
    <source>
        <dbReference type="Proteomes" id="UP000254535"/>
    </source>
</evidence>
<reference evidence="2 3" key="1">
    <citation type="submission" date="2017-07" db="EMBL/GenBank/DDBJ databases">
        <title>Genome sequence of Pseudomonas NEP1.</title>
        <authorList>
            <person name="Nascimento F.X."/>
        </authorList>
    </citation>
    <scope>NUCLEOTIDE SEQUENCE [LARGE SCALE GENOMIC DNA]</scope>
    <source>
        <strain evidence="2 3">NEP1</strain>
    </source>
</reference>
<name>A0A345UV35_PSEFL</name>
<organism evidence="2 3">
    <name type="scientific">Pseudomonas fluorescens</name>
    <dbReference type="NCBI Taxonomy" id="294"/>
    <lineage>
        <taxon>Bacteria</taxon>
        <taxon>Pseudomonadati</taxon>
        <taxon>Pseudomonadota</taxon>
        <taxon>Gammaproteobacteria</taxon>
        <taxon>Pseudomonadales</taxon>
        <taxon>Pseudomonadaceae</taxon>
        <taxon>Pseudomonas</taxon>
    </lineage>
</organism>
<sequence length="582" mass="62636">MTANSSNASVAAPPPPTIQENPSTFLLDPQNVRNTLTVEVTDPSLQPGDSVSVMFTGDPATGSNGSHTTSAVSAGTVRPMHIRLPFTLTTFNLGRTVIVTYTITCGNAAPVTSDPLVMYVLTLAQRDLPRALITEADQLGEGRFLNLDGLSSFTLRIDAWTLSTRGQFLWLRLLGINADNSVFDRPYWGPPGNVIADEFNRFGYYETPHPATDLRSLKHGSVLSLILMVGLQGSQDPSFAQPFAHRNYIVLTDPTSAPRIEWIVDPDGREVADQGETLSTRVTLFGVATEPVIVFDGETRLGTAPVIAGAWEYLAAGLTTGLHVFTGRYAAGGVSRSWTINVLENREVRIKESTGNTHLNPSASINTLTFVLDYPSQPADLVSLRWIAAPGTPAAGSYTSLPVAVGATPRELTAPVSLVAFSIGKTVEATASYVRGGAPAVQLQPLALSVLPIPGNLLISPVIDEAKDTLELDKKDIVAGANLTFGNWIHIARGQRLELTLMGFTANGTENNRSIWTPDRNSVHQAWVTNPGYTFRLPADYLLSLGVGTLVSILFTVRTDQVPSSTAVTVFEPRRYTIVDTR</sequence>
<feature type="region of interest" description="Disordered" evidence="1">
    <location>
        <begin position="1"/>
        <end position="24"/>
    </location>
</feature>
<protein>
    <submittedName>
        <fullName evidence="2">Uncharacterized protein</fullName>
    </submittedName>
</protein>
<gene>
    <name evidence="2" type="ORF">CFN16_09405</name>
</gene>
<accession>A0A345UV35</accession>
<evidence type="ECO:0000313" key="2">
    <source>
        <dbReference type="EMBL" id="AXJ04337.1"/>
    </source>
</evidence>
<dbReference type="EMBL" id="CP022313">
    <property type="protein sequence ID" value="AXJ04337.1"/>
    <property type="molecule type" value="Genomic_DNA"/>
</dbReference>